<dbReference type="RefSeq" id="WP_188736951.1">
    <property type="nucleotide sequence ID" value="NZ_BMLW01000014.1"/>
</dbReference>
<dbReference type="PANTHER" id="PTHR34148:SF1">
    <property type="entry name" value="ADENOSYLCOBINAMIDE-GDP RIBAZOLETRANSFERASE"/>
    <property type="match status" value="1"/>
</dbReference>
<evidence type="ECO:0000256" key="6">
    <source>
        <dbReference type="ARBA" id="ARBA00015850"/>
    </source>
</evidence>
<evidence type="ECO:0000256" key="4">
    <source>
        <dbReference type="ARBA" id="ARBA00010561"/>
    </source>
</evidence>
<comment type="subcellular location">
    <subcellularLocation>
        <location evidence="2 19">Cell membrane</location>
        <topology evidence="2 19">Multi-pass membrane protein</topology>
    </subcellularLocation>
</comment>
<evidence type="ECO:0000256" key="5">
    <source>
        <dbReference type="ARBA" id="ARBA00013200"/>
    </source>
</evidence>
<comment type="catalytic activity">
    <reaction evidence="17 19">
        <text>alpha-ribazole + adenosylcob(III)inamide-GDP = adenosylcob(III)alamin + GMP + H(+)</text>
        <dbReference type="Rhea" id="RHEA:16049"/>
        <dbReference type="ChEBI" id="CHEBI:10329"/>
        <dbReference type="ChEBI" id="CHEBI:15378"/>
        <dbReference type="ChEBI" id="CHEBI:18408"/>
        <dbReference type="ChEBI" id="CHEBI:58115"/>
        <dbReference type="ChEBI" id="CHEBI:60487"/>
        <dbReference type="EC" id="2.7.8.26"/>
    </reaction>
</comment>
<proteinExistence type="inferred from homology"/>
<evidence type="ECO:0000256" key="13">
    <source>
        <dbReference type="ARBA" id="ARBA00023136"/>
    </source>
</evidence>
<keyword evidence="11 19" id="KW-0460">Magnesium</keyword>
<organism evidence="20 21">
    <name type="scientific">Oceanobacillus neutriphilus</name>
    <dbReference type="NCBI Taxonomy" id="531815"/>
    <lineage>
        <taxon>Bacteria</taxon>
        <taxon>Bacillati</taxon>
        <taxon>Bacillota</taxon>
        <taxon>Bacilli</taxon>
        <taxon>Bacillales</taxon>
        <taxon>Bacillaceae</taxon>
        <taxon>Oceanobacillus</taxon>
    </lineage>
</organism>
<evidence type="ECO:0000256" key="12">
    <source>
        <dbReference type="ARBA" id="ARBA00022989"/>
    </source>
</evidence>
<feature type="transmembrane region" description="Helical" evidence="19">
    <location>
        <begin position="211"/>
        <end position="229"/>
    </location>
</feature>
<name>A0ABQ2P0T0_9BACI</name>
<keyword evidence="9 19" id="KW-0808">Transferase</keyword>
<evidence type="ECO:0000256" key="19">
    <source>
        <dbReference type="HAMAP-Rule" id="MF_00719"/>
    </source>
</evidence>
<dbReference type="InterPro" id="IPR003805">
    <property type="entry name" value="CobS"/>
</dbReference>
<evidence type="ECO:0000256" key="15">
    <source>
        <dbReference type="ARBA" id="ARBA00032605"/>
    </source>
</evidence>
<dbReference type="Pfam" id="PF02654">
    <property type="entry name" value="CobS"/>
    <property type="match status" value="1"/>
</dbReference>
<evidence type="ECO:0000256" key="14">
    <source>
        <dbReference type="ARBA" id="ARBA00025228"/>
    </source>
</evidence>
<evidence type="ECO:0000256" key="7">
    <source>
        <dbReference type="ARBA" id="ARBA00022475"/>
    </source>
</evidence>
<keyword evidence="8 19" id="KW-0169">Cobalamin biosynthesis</keyword>
<dbReference type="HAMAP" id="MF_00719">
    <property type="entry name" value="CobS"/>
    <property type="match status" value="1"/>
</dbReference>
<evidence type="ECO:0000256" key="9">
    <source>
        <dbReference type="ARBA" id="ARBA00022679"/>
    </source>
</evidence>
<evidence type="ECO:0000256" key="8">
    <source>
        <dbReference type="ARBA" id="ARBA00022573"/>
    </source>
</evidence>
<evidence type="ECO:0000313" key="20">
    <source>
        <dbReference type="EMBL" id="GGP15248.1"/>
    </source>
</evidence>
<comment type="catalytic activity">
    <reaction evidence="18 19">
        <text>alpha-ribazole 5'-phosphate + adenosylcob(III)inamide-GDP = adenosylcob(III)alamin 5'-phosphate + GMP + H(+)</text>
        <dbReference type="Rhea" id="RHEA:23560"/>
        <dbReference type="ChEBI" id="CHEBI:15378"/>
        <dbReference type="ChEBI" id="CHEBI:57918"/>
        <dbReference type="ChEBI" id="CHEBI:58115"/>
        <dbReference type="ChEBI" id="CHEBI:60487"/>
        <dbReference type="ChEBI" id="CHEBI:60493"/>
        <dbReference type="EC" id="2.7.8.26"/>
    </reaction>
</comment>
<sequence>MLYKIRLFFTGILVNLQFFTSIPIKSQFSLDQNQLKYVLRTFPVLGLLQGSIYAAFIYILHSFTPFTDLIMALFLWLLLIILSGGIHLDGWIDTSDAYFSYKDPEKRLEIMKDPRTGAFGVLSVIVLLFTRFIILYELIQIAHIAILLFIILIPFLGKMLLGVFLQTLPPARTEGMASFFQRGKSNSLFGVYAAYLVIIGSFITWLQIDLLFAFLLFIAVTLIAGLFIAGSITKNFNGITGDTLGASSEGMELLLWLTLLVLHYFAMV</sequence>
<evidence type="ECO:0000256" key="1">
    <source>
        <dbReference type="ARBA" id="ARBA00001946"/>
    </source>
</evidence>
<keyword evidence="7 19" id="KW-1003">Cell membrane</keyword>
<feature type="transmembrane region" description="Helical" evidence="19">
    <location>
        <begin position="44"/>
        <end position="63"/>
    </location>
</feature>
<keyword evidence="10 19" id="KW-0812">Transmembrane</keyword>
<evidence type="ECO:0000256" key="18">
    <source>
        <dbReference type="ARBA" id="ARBA00049504"/>
    </source>
</evidence>
<evidence type="ECO:0000256" key="2">
    <source>
        <dbReference type="ARBA" id="ARBA00004651"/>
    </source>
</evidence>
<feature type="transmembrane region" description="Helical" evidence="19">
    <location>
        <begin position="116"/>
        <end position="135"/>
    </location>
</feature>
<dbReference type="PANTHER" id="PTHR34148">
    <property type="entry name" value="ADENOSYLCOBINAMIDE-GDP RIBAZOLETRANSFERASE"/>
    <property type="match status" value="1"/>
</dbReference>
<evidence type="ECO:0000313" key="21">
    <source>
        <dbReference type="Proteomes" id="UP000641206"/>
    </source>
</evidence>
<dbReference type="EMBL" id="BMLW01000014">
    <property type="protein sequence ID" value="GGP15248.1"/>
    <property type="molecule type" value="Genomic_DNA"/>
</dbReference>
<keyword evidence="21" id="KW-1185">Reference proteome</keyword>
<dbReference type="EC" id="2.7.8.26" evidence="5 19"/>
<evidence type="ECO:0000256" key="10">
    <source>
        <dbReference type="ARBA" id="ARBA00022692"/>
    </source>
</evidence>
<evidence type="ECO:0000256" key="3">
    <source>
        <dbReference type="ARBA" id="ARBA00004663"/>
    </source>
</evidence>
<reference evidence="21" key="1">
    <citation type="journal article" date="2019" name="Int. J. Syst. Evol. Microbiol.">
        <title>The Global Catalogue of Microorganisms (GCM) 10K type strain sequencing project: providing services to taxonomists for standard genome sequencing and annotation.</title>
        <authorList>
            <consortium name="The Broad Institute Genomics Platform"/>
            <consortium name="The Broad Institute Genome Sequencing Center for Infectious Disease"/>
            <person name="Wu L."/>
            <person name="Ma J."/>
        </authorList>
    </citation>
    <scope>NUCLEOTIDE SEQUENCE [LARGE SCALE GENOMIC DNA]</scope>
    <source>
        <strain evidence="21">CGMCC 1.7693</strain>
    </source>
</reference>
<comment type="similarity">
    <text evidence="4 19">Belongs to the CobS family.</text>
</comment>
<evidence type="ECO:0000256" key="17">
    <source>
        <dbReference type="ARBA" id="ARBA00048623"/>
    </source>
</evidence>
<feature type="transmembrane region" description="Helical" evidence="19">
    <location>
        <begin position="186"/>
        <end position="205"/>
    </location>
</feature>
<keyword evidence="13 19" id="KW-0472">Membrane</keyword>
<comment type="cofactor">
    <cofactor evidence="1 19">
        <name>Mg(2+)</name>
        <dbReference type="ChEBI" id="CHEBI:18420"/>
    </cofactor>
</comment>
<feature type="transmembrane region" description="Helical" evidence="19">
    <location>
        <begin position="69"/>
        <end position="92"/>
    </location>
</feature>
<feature type="transmembrane region" description="Helical" evidence="19">
    <location>
        <begin position="250"/>
        <end position="267"/>
    </location>
</feature>
<comment type="function">
    <text evidence="14 19">Joins adenosylcobinamide-GDP and alpha-ribazole to generate adenosylcobalamin (Ado-cobalamin). Also synthesizes adenosylcobalamin 5'-phosphate from adenosylcobinamide-GDP and alpha-ribazole 5'-phosphate.</text>
</comment>
<feature type="transmembrane region" description="Helical" evidence="19">
    <location>
        <begin position="6"/>
        <end position="24"/>
    </location>
</feature>
<accession>A0ABQ2P0T0</accession>
<protein>
    <recommendedName>
        <fullName evidence="6 19">Adenosylcobinamide-GDP ribazoletransferase</fullName>
        <ecNumber evidence="5 19">2.7.8.26</ecNumber>
    </recommendedName>
    <alternativeName>
        <fullName evidence="16 19">Cobalamin synthase</fullName>
    </alternativeName>
    <alternativeName>
        <fullName evidence="15 19">Cobalamin-5'-phosphate synthase</fullName>
    </alternativeName>
</protein>
<dbReference type="Proteomes" id="UP000641206">
    <property type="component" value="Unassembled WGS sequence"/>
</dbReference>
<comment type="pathway">
    <text evidence="3 19">Cofactor biosynthesis; adenosylcobalamin biosynthesis; adenosylcobalamin from cob(II)yrinate a,c-diamide: step 7/7.</text>
</comment>
<keyword evidence="12 19" id="KW-1133">Transmembrane helix</keyword>
<gene>
    <name evidence="19 20" type="primary">cobS</name>
    <name evidence="20" type="ORF">GCM10011346_42500</name>
</gene>
<evidence type="ECO:0000256" key="11">
    <source>
        <dbReference type="ARBA" id="ARBA00022842"/>
    </source>
</evidence>
<evidence type="ECO:0000256" key="16">
    <source>
        <dbReference type="ARBA" id="ARBA00032853"/>
    </source>
</evidence>
<dbReference type="NCBIfam" id="TIGR00317">
    <property type="entry name" value="cobS"/>
    <property type="match status" value="1"/>
</dbReference>
<comment type="caution">
    <text evidence="20">The sequence shown here is derived from an EMBL/GenBank/DDBJ whole genome shotgun (WGS) entry which is preliminary data.</text>
</comment>
<feature type="transmembrane region" description="Helical" evidence="19">
    <location>
        <begin position="141"/>
        <end position="165"/>
    </location>
</feature>